<feature type="region of interest" description="Disordered" evidence="1">
    <location>
        <begin position="33"/>
        <end position="55"/>
    </location>
</feature>
<gene>
    <name evidence="2" type="ORF">LTR97_000634</name>
</gene>
<evidence type="ECO:0000313" key="3">
    <source>
        <dbReference type="Proteomes" id="UP001310594"/>
    </source>
</evidence>
<feature type="region of interest" description="Disordered" evidence="1">
    <location>
        <begin position="77"/>
        <end position="98"/>
    </location>
</feature>
<name>A0AAN7ZWH6_9PEZI</name>
<proteinExistence type="predicted"/>
<reference evidence="2" key="1">
    <citation type="submission" date="2023-08" db="EMBL/GenBank/DDBJ databases">
        <title>Black Yeasts Isolated from many extreme environments.</title>
        <authorList>
            <person name="Coleine C."/>
            <person name="Stajich J.E."/>
            <person name="Selbmann L."/>
        </authorList>
    </citation>
    <scope>NUCLEOTIDE SEQUENCE</scope>
    <source>
        <strain evidence="2">CCFEE 5810</strain>
    </source>
</reference>
<protein>
    <submittedName>
        <fullName evidence="2">Uncharacterized protein</fullName>
    </submittedName>
</protein>
<dbReference type="Proteomes" id="UP001310594">
    <property type="component" value="Unassembled WGS sequence"/>
</dbReference>
<comment type="caution">
    <text evidence="2">The sequence shown here is derived from an EMBL/GenBank/DDBJ whole genome shotgun (WGS) entry which is preliminary data.</text>
</comment>
<accession>A0AAN7ZWH6</accession>
<dbReference type="AlphaFoldDB" id="A0AAN7ZWH6"/>
<evidence type="ECO:0000256" key="1">
    <source>
        <dbReference type="SAM" id="MobiDB-lite"/>
    </source>
</evidence>
<sequence>MATTFPCIGPLMKSLNTRWGALDGAASSSYAMGSMGGRGEKYANSSSVQQGKRSRHSQLASKIGAVSVALTPHANNYSSRIGADQAERRPSIGSDGSEQMIIRKTVETIVEREDHSAYFGSHRSVVIVRKSGKLRI</sequence>
<dbReference type="EMBL" id="JAVRQU010000001">
    <property type="protein sequence ID" value="KAK5708094.1"/>
    <property type="molecule type" value="Genomic_DNA"/>
</dbReference>
<organism evidence="2 3">
    <name type="scientific">Elasticomyces elasticus</name>
    <dbReference type="NCBI Taxonomy" id="574655"/>
    <lineage>
        <taxon>Eukaryota</taxon>
        <taxon>Fungi</taxon>
        <taxon>Dikarya</taxon>
        <taxon>Ascomycota</taxon>
        <taxon>Pezizomycotina</taxon>
        <taxon>Dothideomycetes</taxon>
        <taxon>Dothideomycetidae</taxon>
        <taxon>Mycosphaerellales</taxon>
        <taxon>Teratosphaeriaceae</taxon>
        <taxon>Elasticomyces</taxon>
    </lineage>
</organism>
<evidence type="ECO:0000313" key="2">
    <source>
        <dbReference type="EMBL" id="KAK5708094.1"/>
    </source>
</evidence>